<evidence type="ECO:0000313" key="3">
    <source>
        <dbReference type="Proteomes" id="UP001597012"/>
    </source>
</evidence>
<feature type="signal peptide" evidence="1">
    <location>
        <begin position="1"/>
        <end position="23"/>
    </location>
</feature>
<name>A0ABW3B5V4_9FLAO</name>
<organism evidence="2 3">
    <name type="scientific">Maribacter chungangensis</name>
    <dbReference type="NCBI Taxonomy" id="1069117"/>
    <lineage>
        <taxon>Bacteria</taxon>
        <taxon>Pseudomonadati</taxon>
        <taxon>Bacteroidota</taxon>
        <taxon>Flavobacteriia</taxon>
        <taxon>Flavobacteriales</taxon>
        <taxon>Flavobacteriaceae</taxon>
        <taxon>Maribacter</taxon>
    </lineage>
</organism>
<proteinExistence type="predicted"/>
<protein>
    <submittedName>
        <fullName evidence="2">Nuclear transport factor 2 family protein</fullName>
    </submittedName>
</protein>
<gene>
    <name evidence="2" type="ORF">ACFQZJ_10810</name>
</gene>
<reference evidence="3" key="1">
    <citation type="journal article" date="2019" name="Int. J. Syst. Evol. Microbiol.">
        <title>The Global Catalogue of Microorganisms (GCM) 10K type strain sequencing project: providing services to taxonomists for standard genome sequencing and annotation.</title>
        <authorList>
            <consortium name="The Broad Institute Genomics Platform"/>
            <consortium name="The Broad Institute Genome Sequencing Center for Infectious Disease"/>
            <person name="Wu L."/>
            <person name="Ma J."/>
        </authorList>
    </citation>
    <scope>NUCLEOTIDE SEQUENCE [LARGE SCALE GENOMIC DNA]</scope>
    <source>
        <strain evidence="3">CCUG 61948</strain>
    </source>
</reference>
<dbReference type="InterPro" id="IPR032710">
    <property type="entry name" value="NTF2-like_dom_sf"/>
</dbReference>
<feature type="chain" id="PRO_5046754127" evidence="1">
    <location>
        <begin position="24"/>
        <end position="176"/>
    </location>
</feature>
<evidence type="ECO:0000256" key="1">
    <source>
        <dbReference type="SAM" id="SignalP"/>
    </source>
</evidence>
<comment type="caution">
    <text evidence="2">The sequence shown here is derived from an EMBL/GenBank/DDBJ whole genome shotgun (WGS) entry which is preliminary data.</text>
</comment>
<keyword evidence="3" id="KW-1185">Reference proteome</keyword>
<dbReference type="EMBL" id="JBHTHY010000007">
    <property type="protein sequence ID" value="MFD0797954.1"/>
    <property type="molecule type" value="Genomic_DNA"/>
</dbReference>
<dbReference type="SUPFAM" id="SSF54427">
    <property type="entry name" value="NTF2-like"/>
    <property type="match status" value="1"/>
</dbReference>
<dbReference type="RefSeq" id="WP_379934464.1">
    <property type="nucleotide sequence ID" value="NZ_JBHTHY010000007.1"/>
</dbReference>
<sequence>MKRLKNVLLSSTALFLLPMLIGAQEPQVTLDFDNAETASQIVQKYVKALHDENVSEMNALLAPNAVVNGLGSGSVSDSLNVAQHKEYFTNSTSAYDHSITRDVYLPVKVNNNWNEGEWVLTWGLNTLTDKESGKEIPVSYHIASIVQNGKIVRMSYYYDMLNIMNLQGYTFMEPTK</sequence>
<accession>A0ABW3B5V4</accession>
<dbReference type="Gene3D" id="3.10.450.50">
    <property type="match status" value="1"/>
</dbReference>
<dbReference type="Proteomes" id="UP001597012">
    <property type="component" value="Unassembled WGS sequence"/>
</dbReference>
<evidence type="ECO:0000313" key="2">
    <source>
        <dbReference type="EMBL" id="MFD0797954.1"/>
    </source>
</evidence>
<keyword evidence="1" id="KW-0732">Signal</keyword>